<keyword evidence="5 13" id="KW-0489">Methyltransferase</keyword>
<dbReference type="InterPro" id="IPR011989">
    <property type="entry name" value="ARM-like"/>
</dbReference>
<gene>
    <name evidence="20" type="ORF">C8A03DRAFT_40454</name>
</gene>
<dbReference type="GO" id="GO:0000139">
    <property type="term" value="C:Golgi membrane"/>
    <property type="evidence" value="ECO:0007669"/>
    <property type="project" value="UniProtKB-SubCell"/>
</dbReference>
<evidence type="ECO:0000256" key="6">
    <source>
        <dbReference type="ARBA" id="ARBA00022679"/>
    </source>
</evidence>
<dbReference type="PROSITE" id="PS51678">
    <property type="entry name" value="SAM_MT_PRMT"/>
    <property type="match status" value="1"/>
</dbReference>
<feature type="domain" description="Protein arginine N-methyltransferase" evidence="19">
    <location>
        <begin position="1364"/>
        <end position="1548"/>
    </location>
</feature>
<comment type="similarity">
    <text evidence="2">Belongs to the VDP/USO1/EDE1 family.</text>
</comment>
<dbReference type="InterPro" id="IPR036236">
    <property type="entry name" value="Znf_C2H2_sf"/>
</dbReference>
<evidence type="ECO:0000256" key="13">
    <source>
        <dbReference type="PROSITE-ProRule" id="PRU01015"/>
    </source>
</evidence>
<evidence type="ECO:0000256" key="4">
    <source>
        <dbReference type="ARBA" id="ARBA00018243"/>
    </source>
</evidence>
<evidence type="ECO:0000256" key="7">
    <source>
        <dbReference type="ARBA" id="ARBA00022691"/>
    </source>
</evidence>
<reference evidence="20" key="1">
    <citation type="journal article" date="2023" name="Mol. Phylogenet. Evol.">
        <title>Genome-scale phylogeny and comparative genomics of the fungal order Sordariales.</title>
        <authorList>
            <person name="Hensen N."/>
            <person name="Bonometti L."/>
            <person name="Westerberg I."/>
            <person name="Brannstrom I.O."/>
            <person name="Guillou S."/>
            <person name="Cros-Aarteil S."/>
            <person name="Calhoun S."/>
            <person name="Haridas S."/>
            <person name="Kuo A."/>
            <person name="Mondo S."/>
            <person name="Pangilinan J."/>
            <person name="Riley R."/>
            <person name="LaButti K."/>
            <person name="Andreopoulos B."/>
            <person name="Lipzen A."/>
            <person name="Chen C."/>
            <person name="Yan M."/>
            <person name="Daum C."/>
            <person name="Ng V."/>
            <person name="Clum A."/>
            <person name="Steindorff A."/>
            <person name="Ohm R.A."/>
            <person name="Martin F."/>
            <person name="Silar P."/>
            <person name="Natvig D.O."/>
            <person name="Lalanne C."/>
            <person name="Gautier V."/>
            <person name="Ament-Velasquez S.L."/>
            <person name="Kruys A."/>
            <person name="Hutchinson M.I."/>
            <person name="Powell A.J."/>
            <person name="Barry K."/>
            <person name="Miller A.N."/>
            <person name="Grigoriev I.V."/>
            <person name="Debuchy R."/>
            <person name="Gladieux P."/>
            <person name="Hiltunen Thoren M."/>
            <person name="Johannesson H."/>
        </authorList>
    </citation>
    <scope>NUCLEOTIDE SEQUENCE</scope>
    <source>
        <strain evidence="20">CBS 532.94</strain>
    </source>
</reference>
<feature type="domain" description="Methyltransferase" evidence="18">
    <location>
        <begin position="1261"/>
        <end position="1358"/>
    </location>
</feature>
<dbReference type="GO" id="GO:0005783">
    <property type="term" value="C:endoplasmic reticulum"/>
    <property type="evidence" value="ECO:0007669"/>
    <property type="project" value="TreeGrafter"/>
</dbReference>
<reference evidence="20" key="2">
    <citation type="submission" date="2023-05" db="EMBL/GenBank/DDBJ databases">
        <authorList>
            <consortium name="Lawrence Berkeley National Laboratory"/>
            <person name="Steindorff A."/>
            <person name="Hensen N."/>
            <person name="Bonometti L."/>
            <person name="Westerberg I."/>
            <person name="Brannstrom I.O."/>
            <person name="Guillou S."/>
            <person name="Cros-Aarteil S."/>
            <person name="Calhoun S."/>
            <person name="Haridas S."/>
            <person name="Kuo A."/>
            <person name="Mondo S."/>
            <person name="Pangilinan J."/>
            <person name="Riley R."/>
            <person name="Labutti K."/>
            <person name="Andreopoulos B."/>
            <person name="Lipzen A."/>
            <person name="Chen C."/>
            <person name="Yanf M."/>
            <person name="Daum C."/>
            <person name="Ng V."/>
            <person name="Clum A."/>
            <person name="Ohm R."/>
            <person name="Martin F."/>
            <person name="Silar P."/>
            <person name="Natvig D."/>
            <person name="Lalanne C."/>
            <person name="Gautier V."/>
            <person name="Ament-Velasquez S.L."/>
            <person name="Kruys A."/>
            <person name="Hutchinson M.I."/>
            <person name="Powell A.J."/>
            <person name="Barry K."/>
            <person name="Miller A.N."/>
            <person name="Grigoriev I.V."/>
            <person name="Debuchy R."/>
            <person name="Gladieux P."/>
            <person name="Thoren M.H."/>
            <person name="Johannesson H."/>
        </authorList>
    </citation>
    <scope>NUCLEOTIDE SEQUENCE</scope>
    <source>
        <strain evidence="20">CBS 532.94</strain>
    </source>
</reference>
<evidence type="ECO:0000313" key="20">
    <source>
        <dbReference type="EMBL" id="KAK4242180.1"/>
    </source>
</evidence>
<keyword evidence="21" id="KW-1185">Reference proteome</keyword>
<dbReference type="GO" id="GO:0012507">
    <property type="term" value="C:ER to Golgi transport vesicle membrane"/>
    <property type="evidence" value="ECO:0007669"/>
    <property type="project" value="TreeGrafter"/>
</dbReference>
<feature type="domain" description="Uso1/p115-like vesicle tethering protein C-terminal" evidence="17">
    <location>
        <begin position="872"/>
        <end position="989"/>
    </location>
</feature>
<evidence type="ECO:0000256" key="11">
    <source>
        <dbReference type="ARBA" id="ARBA00049303"/>
    </source>
</evidence>
<dbReference type="InterPro" id="IPR000225">
    <property type="entry name" value="Armadillo"/>
</dbReference>
<evidence type="ECO:0000259" key="16">
    <source>
        <dbReference type="Pfam" id="PF04869"/>
    </source>
</evidence>
<dbReference type="PANTHER" id="PTHR10013">
    <property type="entry name" value="GENERAL VESICULAR TRANSPORT FACTOR P115"/>
    <property type="match status" value="1"/>
</dbReference>
<evidence type="ECO:0000313" key="21">
    <source>
        <dbReference type="Proteomes" id="UP001303760"/>
    </source>
</evidence>
<dbReference type="EMBL" id="MU860011">
    <property type="protein sequence ID" value="KAK4242180.1"/>
    <property type="molecule type" value="Genomic_DNA"/>
</dbReference>
<dbReference type="InterPro" id="IPR006953">
    <property type="entry name" value="Vesicle_Uso1_P115_head"/>
</dbReference>
<evidence type="ECO:0000256" key="14">
    <source>
        <dbReference type="SAM" id="Coils"/>
    </source>
</evidence>
<dbReference type="PROSITE" id="PS50176">
    <property type="entry name" value="ARM_REPEAT"/>
    <property type="match status" value="1"/>
</dbReference>
<feature type="region of interest" description="Disordered" evidence="15">
    <location>
        <begin position="1004"/>
        <end position="1031"/>
    </location>
</feature>
<dbReference type="InterPro" id="IPR029063">
    <property type="entry name" value="SAM-dependent_MTases_sf"/>
</dbReference>
<evidence type="ECO:0000256" key="8">
    <source>
        <dbReference type="ARBA" id="ARBA00023034"/>
    </source>
</evidence>
<dbReference type="InterPro" id="IPR055135">
    <property type="entry name" value="PRMT_dom"/>
</dbReference>
<dbReference type="GO" id="GO:0032259">
    <property type="term" value="P:methylation"/>
    <property type="evidence" value="ECO:0007669"/>
    <property type="project" value="UniProtKB-KW"/>
</dbReference>
<dbReference type="SUPFAM" id="SSF57667">
    <property type="entry name" value="beta-beta-alpha zinc fingers"/>
    <property type="match status" value="1"/>
</dbReference>
<evidence type="ECO:0000259" key="19">
    <source>
        <dbReference type="Pfam" id="PF22528"/>
    </source>
</evidence>
<dbReference type="InterPro" id="IPR024095">
    <property type="entry name" value="Vesicle_P115"/>
</dbReference>
<feature type="region of interest" description="Disordered" evidence="15">
    <location>
        <begin position="824"/>
        <end position="844"/>
    </location>
</feature>
<keyword evidence="6 13" id="KW-0808">Transferase</keyword>
<dbReference type="GO" id="GO:0035242">
    <property type="term" value="F:protein-arginine omega-N asymmetric methyltransferase activity"/>
    <property type="evidence" value="ECO:0007669"/>
    <property type="project" value="UniProtKB-EC"/>
</dbReference>
<organism evidence="20 21">
    <name type="scientific">Achaetomium macrosporum</name>
    <dbReference type="NCBI Taxonomy" id="79813"/>
    <lineage>
        <taxon>Eukaryota</taxon>
        <taxon>Fungi</taxon>
        <taxon>Dikarya</taxon>
        <taxon>Ascomycota</taxon>
        <taxon>Pezizomycotina</taxon>
        <taxon>Sordariomycetes</taxon>
        <taxon>Sordariomycetidae</taxon>
        <taxon>Sordariales</taxon>
        <taxon>Chaetomiaceae</taxon>
        <taxon>Achaetomium</taxon>
    </lineage>
</organism>
<feature type="repeat" description="ARM" evidence="12">
    <location>
        <begin position="157"/>
        <end position="185"/>
    </location>
</feature>
<comment type="catalytic activity">
    <reaction evidence="10">
        <text>L-arginyl-[protein] + 2 S-adenosyl-L-methionine = N(omega),N(omega)-dimethyl-L-arginyl-[protein] + 2 S-adenosyl-L-homocysteine + 2 H(+)</text>
        <dbReference type="Rhea" id="RHEA:48096"/>
        <dbReference type="Rhea" id="RHEA-COMP:10532"/>
        <dbReference type="Rhea" id="RHEA-COMP:11991"/>
        <dbReference type="ChEBI" id="CHEBI:15378"/>
        <dbReference type="ChEBI" id="CHEBI:29965"/>
        <dbReference type="ChEBI" id="CHEBI:57856"/>
        <dbReference type="ChEBI" id="CHEBI:59789"/>
        <dbReference type="ChEBI" id="CHEBI:61897"/>
        <dbReference type="EC" id="2.1.1.319"/>
    </reaction>
    <physiologicalReaction direction="left-to-right" evidence="10">
        <dbReference type="Rhea" id="RHEA:48097"/>
    </physiologicalReaction>
</comment>
<evidence type="ECO:0000256" key="12">
    <source>
        <dbReference type="PROSITE-ProRule" id="PRU00259"/>
    </source>
</evidence>
<evidence type="ECO:0000256" key="2">
    <source>
        <dbReference type="ARBA" id="ARBA00006960"/>
    </source>
</evidence>
<dbReference type="Proteomes" id="UP001303760">
    <property type="component" value="Unassembled WGS sequence"/>
</dbReference>
<feature type="domain" description="Vesicle tethering protein Uso1/P115-like head" evidence="16">
    <location>
        <begin position="354"/>
        <end position="666"/>
    </location>
</feature>
<feature type="coiled-coil region" evidence="14">
    <location>
        <begin position="1154"/>
        <end position="1181"/>
    </location>
</feature>
<comment type="catalytic activity">
    <reaction evidence="11">
        <text>L-arginyl-[protein] + S-adenosyl-L-methionine = N(omega)-methyl-L-arginyl-[protein] + S-adenosyl-L-homocysteine + H(+)</text>
        <dbReference type="Rhea" id="RHEA:48100"/>
        <dbReference type="Rhea" id="RHEA-COMP:10532"/>
        <dbReference type="Rhea" id="RHEA-COMP:11990"/>
        <dbReference type="ChEBI" id="CHEBI:15378"/>
        <dbReference type="ChEBI" id="CHEBI:29965"/>
        <dbReference type="ChEBI" id="CHEBI:57856"/>
        <dbReference type="ChEBI" id="CHEBI:59789"/>
        <dbReference type="ChEBI" id="CHEBI:65280"/>
    </reaction>
    <physiologicalReaction direction="left-to-right" evidence="11">
        <dbReference type="Rhea" id="RHEA:48101"/>
    </physiologicalReaction>
</comment>
<feature type="compositionally biased region" description="Basic and acidic residues" evidence="15">
    <location>
        <begin position="828"/>
        <end position="844"/>
    </location>
</feature>
<dbReference type="InterPro" id="IPR041698">
    <property type="entry name" value="Methyltransf_25"/>
</dbReference>
<keyword evidence="9 14" id="KW-0175">Coiled coil</keyword>
<dbReference type="GO" id="GO:0006886">
    <property type="term" value="P:intracellular protein transport"/>
    <property type="evidence" value="ECO:0007669"/>
    <property type="project" value="InterPro"/>
</dbReference>
<dbReference type="InterPro" id="IPR025799">
    <property type="entry name" value="Arg_MeTrfase"/>
</dbReference>
<keyword evidence="8" id="KW-0333">Golgi apparatus</keyword>
<evidence type="ECO:0000256" key="1">
    <source>
        <dbReference type="ARBA" id="ARBA00004395"/>
    </source>
</evidence>
<evidence type="ECO:0000256" key="3">
    <source>
        <dbReference type="ARBA" id="ARBA00011925"/>
    </source>
</evidence>
<proteinExistence type="inferred from homology"/>
<dbReference type="Gene3D" id="2.70.160.11">
    <property type="entry name" value="Hnrnp arginine n-methyltransferase1"/>
    <property type="match status" value="1"/>
</dbReference>
<dbReference type="PANTHER" id="PTHR10013:SF0">
    <property type="entry name" value="GENERAL VESICULAR TRANSPORT FACTOR P115"/>
    <property type="match status" value="1"/>
</dbReference>
<dbReference type="Pfam" id="PF13649">
    <property type="entry name" value="Methyltransf_25"/>
    <property type="match status" value="1"/>
</dbReference>
<dbReference type="FunFam" id="1.25.10.10:FF:000296">
    <property type="entry name" value="Related to transport protein USO1"/>
    <property type="match status" value="1"/>
</dbReference>
<dbReference type="Pfam" id="PF22528">
    <property type="entry name" value="PRMT_C"/>
    <property type="match status" value="1"/>
</dbReference>
<dbReference type="InterPro" id="IPR006955">
    <property type="entry name" value="Uso1_p115_C"/>
</dbReference>
<dbReference type="FunFam" id="2.70.160.11:FF:000016">
    <property type="entry name" value="Protein arginine methyltransferase RmtB"/>
    <property type="match status" value="1"/>
</dbReference>
<dbReference type="FunFam" id="3.40.50.150:FF:000003">
    <property type="entry name" value="Blast:Protein arginine N-methyltransferase 1"/>
    <property type="match status" value="1"/>
</dbReference>
<dbReference type="Pfam" id="PF04871">
    <property type="entry name" value="Uso1_p115_C"/>
    <property type="match status" value="1"/>
</dbReference>
<evidence type="ECO:0000259" key="18">
    <source>
        <dbReference type="Pfam" id="PF13649"/>
    </source>
</evidence>
<feature type="region of interest" description="Disordered" evidence="15">
    <location>
        <begin position="970"/>
        <end position="989"/>
    </location>
</feature>
<dbReference type="GO" id="GO:0048211">
    <property type="term" value="P:Golgi vesicle docking"/>
    <property type="evidence" value="ECO:0007669"/>
    <property type="project" value="TreeGrafter"/>
</dbReference>
<dbReference type="Pfam" id="PF04869">
    <property type="entry name" value="Uso1_p115_head"/>
    <property type="match status" value="1"/>
</dbReference>
<dbReference type="Gene3D" id="3.40.50.150">
    <property type="entry name" value="Vaccinia Virus protein VP39"/>
    <property type="match status" value="1"/>
</dbReference>
<dbReference type="GO" id="GO:0006888">
    <property type="term" value="P:endoplasmic reticulum to Golgi vesicle-mediated transport"/>
    <property type="evidence" value="ECO:0007669"/>
    <property type="project" value="TreeGrafter"/>
</dbReference>
<feature type="region of interest" description="Disordered" evidence="15">
    <location>
        <begin position="1191"/>
        <end position="1217"/>
    </location>
</feature>
<dbReference type="GO" id="GO:0005795">
    <property type="term" value="C:Golgi stack"/>
    <property type="evidence" value="ECO:0007669"/>
    <property type="project" value="TreeGrafter"/>
</dbReference>
<feature type="compositionally biased region" description="Acidic residues" evidence="15">
    <location>
        <begin position="972"/>
        <end position="989"/>
    </location>
</feature>
<comment type="subcellular location">
    <subcellularLocation>
        <location evidence="1">Golgi apparatus membrane</location>
        <topology evidence="1">Peripheral membrane protein</topology>
    </subcellularLocation>
</comment>
<evidence type="ECO:0000256" key="9">
    <source>
        <dbReference type="ARBA" id="ARBA00023054"/>
    </source>
</evidence>
<name>A0AAN7HHF0_9PEZI</name>
<dbReference type="InterPro" id="IPR016024">
    <property type="entry name" value="ARM-type_fold"/>
</dbReference>
<keyword evidence="7 13" id="KW-0949">S-adenosyl-L-methionine</keyword>
<feature type="coiled-coil region" evidence="14">
    <location>
        <begin position="690"/>
        <end position="724"/>
    </location>
</feature>
<protein>
    <recommendedName>
        <fullName evidence="4">General vesicular transport factor p115</fullName>
        <ecNumber evidence="3">2.1.1.319</ecNumber>
    </recommendedName>
</protein>
<dbReference type="CDD" id="cd02440">
    <property type="entry name" value="AdoMet_MTases"/>
    <property type="match status" value="1"/>
</dbReference>
<dbReference type="EC" id="2.1.1.319" evidence="3"/>
<dbReference type="SUPFAM" id="SSF48371">
    <property type="entry name" value="ARM repeat"/>
    <property type="match status" value="1"/>
</dbReference>
<dbReference type="GO" id="GO:0048280">
    <property type="term" value="P:vesicle fusion with Golgi apparatus"/>
    <property type="evidence" value="ECO:0007669"/>
    <property type="project" value="InterPro"/>
</dbReference>
<comment type="caution">
    <text evidence="20">The sequence shown here is derived from an EMBL/GenBank/DDBJ whole genome shotgun (WGS) entry which is preliminary data.</text>
</comment>
<dbReference type="Gene3D" id="1.25.10.10">
    <property type="entry name" value="Leucine-rich Repeat Variant"/>
    <property type="match status" value="1"/>
</dbReference>
<sequence>MFSTITTAPAKQSVSETIPVLSGRLGTATLLEDRRAAILGLRSFAKQYPASVASGALRSLIGSLSRDGEDVDTVKVALETLLMLFSPDPDSPEASEEIALWVADEFTQRHENIALLLGFLGSDRPDFYSRLYSLQLLSAILSARTERTEECIVNTNDGIPRLVAVLEDPREAIRDEAVGLLTDLTPTSNVIQNLVTLEKGFAPIFEIIAKEGGLAGGARVVEDCLILLANLLRLNPLNQTMFRDMGFVAETGRLLRDAYKESEDGQEVAEWVEVQRNRNVYAMLAVIRLFLVPGAAGTALNQEAFLGDLASGGRGRGRGPPVLENTLQIAFSHVAELPIKSEALLACADMIRGNEKVQALFAGLQVPSPLADPVANGHGAQKNGIPKVYVIDGLLDLVLAVSSLPVFDLRMAACACLKAYFYRHAEIRMHFLDHAVRTHRAHADDLTNVLTILLRPTPEMITADPYRYWFAAVLMLHLLHDNPETKALAMSVTEGDEASGEEVVTSIQTMTAHLLSSVAKSEDPHISIAYLMLLLCWLFEDLDGVNDFLGEFTNLQGLIQAAIENPNGDIMVQGLSAMLAGVVYEFSTKDSPVPRAKVREMIMSRMGRDRYVEKLSRLRSHPLMRDHEVLPQKLEPSPDQKLPDVYFDDTFVEFFKDNYSRILRAIDRDPDSETSVITNGVQKGVSRQLVDSLRAEVAETSHALQAAQAQTASLTEQLTEEQAAHQRTKDLLSADLARANEATNALRAQLAAKDSALQSAEAHTLSLTRQLTHEQQEHHRSKAELARLKTVNDALQRAQAQELAAQEAKHRAREEELQRQIEAVQKSAEQDAERTRRRSEAEKADLKATISRLEVDLMKANKARGAAGARVGELEAGVKAKEEKVEEVERRLRAREEEVKKAEERARKVEEEMREFRERMEREVREAREGLDQKEEERKNAQSELDDMLMVFGDLEEKVTKYKERLKALGEEVSDGEEEGDEGEDEEGEGEYYQHIYECDATKAAGESASSSDNEDDWLNKPGDEDEDDEQEEVSVVSLFDDKTFPGALPMLAYCKDSFGFDFLAARDRLGLDFHGCVRLINFVRRSAKEGVPLPEEITASHLADDKLLIPVLEDDALIFCLDELPEPESKMEKGKATLAPAQAQTGNGEGPLVDELLQKNAQLQAELEQLAKQFTNYRLAVEQTLDKRWGVDEESEKGPSSATAGPQTKKEEEKKDDSAYYFESYAHNDIHETMLKDTVRTEAYRDFIYGNKHLFAGKTVLDIGCGTGILSLFCARAGAARVLAVDNSAILDKARENVFRNGLDHVITCIRGRIEEVVLPVDAVDIIVSEWMGYCLLYEAMLPSVFFARDRYLKPDGLLVPSHASMWIAPVSDAEYVAENIGFWRDVYGFDMRAMQEGVYTDVRMTVMPADAVCGEASAFRMLDLHTAKVEDLVFEDRWQTTLSDKVEALDGFLVWFDCFFAESRNEVVEATRTAKEWAAAGRERVAFTTGPFGTETHWRQGLFLIDKGKAKEVEVAPGKKLVGEIRYAIPEDHARGLNIEVRWGLEGSDKQSQTWLLH</sequence>
<dbReference type="SUPFAM" id="SSF53335">
    <property type="entry name" value="S-adenosyl-L-methionine-dependent methyltransferases"/>
    <property type="match status" value="1"/>
</dbReference>
<evidence type="ECO:0000256" key="15">
    <source>
        <dbReference type="SAM" id="MobiDB-lite"/>
    </source>
</evidence>
<evidence type="ECO:0000259" key="17">
    <source>
        <dbReference type="Pfam" id="PF04871"/>
    </source>
</evidence>
<accession>A0AAN7HHF0</accession>
<evidence type="ECO:0000256" key="10">
    <source>
        <dbReference type="ARBA" id="ARBA00047384"/>
    </source>
</evidence>
<evidence type="ECO:0000256" key="5">
    <source>
        <dbReference type="ARBA" id="ARBA00022603"/>
    </source>
</evidence>